<dbReference type="GO" id="GO:0070461">
    <property type="term" value="C:SAGA-type complex"/>
    <property type="evidence" value="ECO:0000318"/>
    <property type="project" value="GO_Central"/>
</dbReference>
<keyword evidence="15" id="KW-1185">Reference proteome</keyword>
<dbReference type="AlphaFoldDB" id="A0A7M7PU93"/>
<evidence type="ECO:0000256" key="8">
    <source>
        <dbReference type="PROSITE-ProRule" id="PRU00228"/>
    </source>
</evidence>
<dbReference type="OrthoDB" id="270417at2759"/>
<feature type="domain" description="SANT" evidence="12">
    <location>
        <begin position="71"/>
        <end position="118"/>
    </location>
</feature>
<evidence type="ECO:0000259" key="10">
    <source>
        <dbReference type="PROSITE" id="PS50090"/>
    </source>
</evidence>
<dbReference type="InterPro" id="IPR043145">
    <property type="entry name" value="Znf_ZZ_sf"/>
</dbReference>
<feature type="region of interest" description="Disordered" evidence="9">
    <location>
        <begin position="323"/>
        <end position="360"/>
    </location>
</feature>
<dbReference type="Gene3D" id="1.10.10.60">
    <property type="entry name" value="Homeodomain-like"/>
    <property type="match status" value="1"/>
</dbReference>
<keyword evidence="2 8" id="KW-0863">Zinc-finger</keyword>
<dbReference type="KEGG" id="spu:105437259"/>
<evidence type="ECO:0000259" key="13">
    <source>
        <dbReference type="PROSITE" id="PS51294"/>
    </source>
</evidence>
<keyword evidence="5 7" id="KW-0804">Transcription</keyword>
<evidence type="ECO:0000313" key="14">
    <source>
        <dbReference type="EnsemblMetazoa" id="XP_030855643"/>
    </source>
</evidence>
<dbReference type="SUPFAM" id="SSF46689">
    <property type="entry name" value="Homeodomain-like"/>
    <property type="match status" value="2"/>
</dbReference>
<dbReference type="CDD" id="cd00167">
    <property type="entry name" value="SANT"/>
    <property type="match status" value="1"/>
</dbReference>
<dbReference type="Pfam" id="PF00249">
    <property type="entry name" value="Myb_DNA-binding"/>
    <property type="match status" value="1"/>
</dbReference>
<dbReference type="PANTHER" id="PTHR12374:SF63">
    <property type="entry name" value="TRANSCRIPTIONAL ADAPTER 2-BETA"/>
    <property type="match status" value="1"/>
</dbReference>
<evidence type="ECO:0000256" key="3">
    <source>
        <dbReference type="ARBA" id="ARBA00022833"/>
    </source>
</evidence>
<dbReference type="InterPro" id="IPR001005">
    <property type="entry name" value="SANT/Myb"/>
</dbReference>
<evidence type="ECO:0000313" key="15">
    <source>
        <dbReference type="Proteomes" id="UP000007110"/>
    </source>
</evidence>
<dbReference type="GeneID" id="105437259"/>
<dbReference type="SUPFAM" id="SSF57850">
    <property type="entry name" value="RING/U-box"/>
    <property type="match status" value="1"/>
</dbReference>
<evidence type="ECO:0000256" key="9">
    <source>
        <dbReference type="SAM" id="MobiDB-lite"/>
    </source>
</evidence>
<dbReference type="InterPro" id="IPR009057">
    <property type="entry name" value="Homeodomain-like_sf"/>
</dbReference>
<evidence type="ECO:0000256" key="6">
    <source>
        <dbReference type="ARBA" id="ARBA00023242"/>
    </source>
</evidence>
<accession>A0A7M7PU93</accession>
<dbReference type="Pfam" id="PF22941">
    <property type="entry name" value="TADA2A-like_3rd"/>
    <property type="match status" value="1"/>
</dbReference>
<dbReference type="OMA" id="KLKFNRT"/>
<evidence type="ECO:0000256" key="4">
    <source>
        <dbReference type="ARBA" id="ARBA00023015"/>
    </source>
</evidence>
<dbReference type="InParanoid" id="A0A7M7PU93"/>
<dbReference type="EnsemblMetazoa" id="XM_030999783">
    <property type="protein sequence ID" value="XP_030855643"/>
    <property type="gene ID" value="LOC105437259"/>
</dbReference>
<feature type="domain" description="ZZ-type" evidence="11">
    <location>
        <begin position="5"/>
        <end position="63"/>
    </location>
</feature>
<dbReference type="InterPro" id="IPR041983">
    <property type="entry name" value="ADA2-like_ZZ"/>
</dbReference>
<dbReference type="PROSITE" id="PS50090">
    <property type="entry name" value="MYB_LIKE"/>
    <property type="match status" value="1"/>
</dbReference>
<protein>
    <recommendedName>
        <fullName evidence="7">Transcriptional adapter</fullName>
    </recommendedName>
</protein>
<keyword evidence="3" id="KW-0862">Zinc</keyword>
<dbReference type="Proteomes" id="UP000007110">
    <property type="component" value="Unassembled WGS sequence"/>
</dbReference>
<dbReference type="PIRSF" id="PIRSF025024">
    <property type="entry name" value="Transcriptional_adaptor_2"/>
    <property type="match status" value="1"/>
</dbReference>
<sequence length="453" mass="51775">MAECPPRLYCNYCQEELKSFSVKCCDCSDGETFDLCLQCFRAGAEIGCHKRDHGYQIMDNSLFPSGGRSCWSTTEENSLLDAIESFGFGNWDGVGNHVGSKTKDECSDHYNTFYVQGKIGKETLPETRSVNFIDHTGPEDGPLSPTLGLTFKPVELTLAEQQDLCYMPLRDDFEREFDNDAETLISNLAITSEDDELDISLKLAHVDMYSKRLKERGRRKTISRENGLITAAVSTASPVPLCPPTPSSAQKQKVATPKRKPSKEELEFREKLRPLARFIPSTDLEEMFDNVQKEKEVKSRIKELVRCRRNGITKLKECEEYDEAKAKREKRKENKKKLAEKTKKGNSITAKKPDSKDVKEEVKEEKMDVIEDEFPTLRSSHGFSYLSEREKKLCSSMKMKPARYVTLKTLIIKDHYLRKQGIPPKTRYPGNLHKSHRKRIANFLTKNGWIKAS</sequence>
<dbReference type="PROSITE" id="PS50135">
    <property type="entry name" value="ZF_ZZ_2"/>
    <property type="match status" value="1"/>
</dbReference>
<keyword evidence="6 7" id="KW-0539">Nucleus</keyword>
<comment type="subcellular location">
    <subcellularLocation>
        <location evidence="7">Nucleus</location>
    </subcellularLocation>
</comment>
<dbReference type="Pfam" id="PF25299">
    <property type="entry name" value="ZZ_ADA2"/>
    <property type="match status" value="1"/>
</dbReference>
<organism evidence="14 15">
    <name type="scientific">Strongylocentrotus purpuratus</name>
    <name type="common">Purple sea urchin</name>
    <dbReference type="NCBI Taxonomy" id="7668"/>
    <lineage>
        <taxon>Eukaryota</taxon>
        <taxon>Metazoa</taxon>
        <taxon>Echinodermata</taxon>
        <taxon>Eleutherozoa</taxon>
        <taxon>Echinozoa</taxon>
        <taxon>Echinoidea</taxon>
        <taxon>Euechinoidea</taxon>
        <taxon>Echinacea</taxon>
        <taxon>Camarodonta</taxon>
        <taxon>Echinidea</taxon>
        <taxon>Strongylocentrotidae</taxon>
        <taxon>Strongylocentrotus</taxon>
    </lineage>
</organism>
<evidence type="ECO:0000259" key="12">
    <source>
        <dbReference type="PROSITE" id="PS51293"/>
    </source>
</evidence>
<evidence type="ECO:0000256" key="5">
    <source>
        <dbReference type="ARBA" id="ARBA00023163"/>
    </source>
</evidence>
<feature type="domain" description="HTH myb-type" evidence="13">
    <location>
        <begin position="68"/>
        <end position="118"/>
    </location>
</feature>
<dbReference type="GO" id="GO:0008270">
    <property type="term" value="F:zinc ion binding"/>
    <property type="evidence" value="ECO:0007669"/>
    <property type="project" value="UniProtKB-KW"/>
</dbReference>
<dbReference type="FunCoup" id="A0A7M7PU93">
    <property type="interactions" value="948"/>
</dbReference>
<dbReference type="InterPro" id="IPR016827">
    <property type="entry name" value="Ada2/TADA2"/>
</dbReference>
<feature type="domain" description="Myb-like" evidence="10">
    <location>
        <begin position="63"/>
        <end position="114"/>
    </location>
</feature>
<dbReference type="GO" id="GO:0006357">
    <property type="term" value="P:regulation of transcription by RNA polymerase II"/>
    <property type="evidence" value="ECO:0000318"/>
    <property type="project" value="GO_Central"/>
</dbReference>
<reference evidence="15" key="1">
    <citation type="submission" date="2015-02" db="EMBL/GenBank/DDBJ databases">
        <title>Genome sequencing for Strongylocentrotus purpuratus.</title>
        <authorList>
            <person name="Murali S."/>
            <person name="Liu Y."/>
            <person name="Vee V."/>
            <person name="English A."/>
            <person name="Wang M."/>
            <person name="Skinner E."/>
            <person name="Han Y."/>
            <person name="Muzny D.M."/>
            <person name="Worley K.C."/>
            <person name="Gibbs R.A."/>
        </authorList>
    </citation>
    <scope>NUCLEOTIDE SEQUENCE</scope>
</reference>
<dbReference type="GO" id="GO:0003682">
    <property type="term" value="F:chromatin binding"/>
    <property type="evidence" value="ECO:0000318"/>
    <property type="project" value="GO_Central"/>
</dbReference>
<dbReference type="PROSITE" id="PS51294">
    <property type="entry name" value="HTH_MYB"/>
    <property type="match status" value="1"/>
</dbReference>
<evidence type="ECO:0000256" key="2">
    <source>
        <dbReference type="ARBA" id="ARBA00022771"/>
    </source>
</evidence>
<dbReference type="GO" id="GO:0005634">
    <property type="term" value="C:nucleus"/>
    <property type="evidence" value="ECO:0000318"/>
    <property type="project" value="GO_Central"/>
</dbReference>
<evidence type="ECO:0000256" key="7">
    <source>
        <dbReference type="PIRNR" id="PIRNR025024"/>
    </source>
</evidence>
<dbReference type="CTD" id="93624"/>
<dbReference type="InterPro" id="IPR017884">
    <property type="entry name" value="SANT_dom"/>
</dbReference>
<dbReference type="Gene3D" id="3.30.60.90">
    <property type="match status" value="1"/>
</dbReference>
<dbReference type="SMART" id="SM00717">
    <property type="entry name" value="SANT"/>
    <property type="match status" value="1"/>
</dbReference>
<keyword evidence="4 7" id="KW-0805">Transcription regulation</keyword>
<dbReference type="InterPro" id="IPR055141">
    <property type="entry name" value="TADA2A_B-like_dom"/>
</dbReference>
<dbReference type="PANTHER" id="PTHR12374">
    <property type="entry name" value="TRANSCRIPTIONAL ADAPTOR 2 ADA2 -RELATED"/>
    <property type="match status" value="1"/>
</dbReference>
<dbReference type="FunFam" id="1.10.10.10:FF:000185">
    <property type="entry name" value="Transcriptional adapter"/>
    <property type="match status" value="1"/>
</dbReference>
<proteinExistence type="predicted"/>
<feature type="region of interest" description="Disordered" evidence="9">
    <location>
        <begin position="237"/>
        <end position="262"/>
    </location>
</feature>
<dbReference type="PROSITE" id="PS51293">
    <property type="entry name" value="SANT"/>
    <property type="match status" value="1"/>
</dbReference>
<dbReference type="GO" id="GO:0006338">
    <property type="term" value="P:chromatin remodeling"/>
    <property type="evidence" value="ECO:0000318"/>
    <property type="project" value="GO_Central"/>
</dbReference>
<feature type="compositionally biased region" description="Basic and acidic residues" evidence="9">
    <location>
        <begin position="351"/>
        <end position="360"/>
    </location>
</feature>
<dbReference type="InterPro" id="IPR000433">
    <property type="entry name" value="Znf_ZZ"/>
</dbReference>
<dbReference type="RefSeq" id="XP_030855643.1">
    <property type="nucleotide sequence ID" value="XM_030999783.1"/>
</dbReference>
<dbReference type="CDD" id="cd02335">
    <property type="entry name" value="ZZ_ADA2"/>
    <property type="match status" value="1"/>
</dbReference>
<dbReference type="Gene3D" id="1.10.10.10">
    <property type="entry name" value="Winged helix-like DNA-binding domain superfamily/Winged helix DNA-binding domain"/>
    <property type="match status" value="1"/>
</dbReference>
<dbReference type="InterPro" id="IPR036388">
    <property type="entry name" value="WH-like_DNA-bd_sf"/>
</dbReference>
<evidence type="ECO:0000256" key="1">
    <source>
        <dbReference type="ARBA" id="ARBA00022723"/>
    </source>
</evidence>
<name>A0A7M7PU93_STRPU</name>
<keyword evidence="1" id="KW-0479">Metal-binding</keyword>
<dbReference type="GO" id="GO:0003713">
    <property type="term" value="F:transcription coactivator activity"/>
    <property type="evidence" value="ECO:0000318"/>
    <property type="project" value="GO_Central"/>
</dbReference>
<reference evidence="14" key="2">
    <citation type="submission" date="2021-01" db="UniProtKB">
        <authorList>
            <consortium name="EnsemblMetazoa"/>
        </authorList>
    </citation>
    <scope>IDENTIFICATION</scope>
</reference>
<evidence type="ECO:0000259" key="11">
    <source>
        <dbReference type="PROSITE" id="PS50135"/>
    </source>
</evidence>
<dbReference type="InterPro" id="IPR017930">
    <property type="entry name" value="Myb_dom"/>
</dbReference>